<keyword evidence="3" id="KW-0238">DNA-binding</keyword>
<dbReference type="Pfam" id="PF13411">
    <property type="entry name" value="MerR_1"/>
    <property type="match status" value="1"/>
</dbReference>
<evidence type="ECO:0000256" key="4">
    <source>
        <dbReference type="ARBA" id="ARBA00023163"/>
    </source>
</evidence>
<feature type="domain" description="HTH merR-type" evidence="5">
    <location>
        <begin position="6"/>
        <end position="75"/>
    </location>
</feature>
<keyword evidence="1" id="KW-0678">Repressor</keyword>
<name>A0ABQ2EK03_9DEIO</name>
<dbReference type="PANTHER" id="PTHR30204:SF69">
    <property type="entry name" value="MERR-FAMILY TRANSCRIPTIONAL REGULATOR"/>
    <property type="match status" value="1"/>
</dbReference>
<dbReference type="InterPro" id="IPR047057">
    <property type="entry name" value="MerR_fam"/>
</dbReference>
<accession>A0ABQ2EK03</accession>
<evidence type="ECO:0000256" key="1">
    <source>
        <dbReference type="ARBA" id="ARBA00022491"/>
    </source>
</evidence>
<dbReference type="PANTHER" id="PTHR30204">
    <property type="entry name" value="REDOX-CYCLING DRUG-SENSING TRANSCRIPTIONAL ACTIVATOR SOXR"/>
    <property type="match status" value="1"/>
</dbReference>
<dbReference type="SUPFAM" id="SSF46955">
    <property type="entry name" value="Putative DNA-binding domain"/>
    <property type="match status" value="1"/>
</dbReference>
<keyword evidence="7" id="KW-1185">Reference proteome</keyword>
<sequence length="263" mass="29835">MTGTQLWTVGEVAELTRVSVRTLHHYDALGLLMPSVRSEANYRLYAPDDLSRLWRILTFRELGFPLSEIGRLLGGGPEAELSALRLQAALLQEQASRAQRRLGTVMSLLEAAERDKGGFTMSSQDLRDMFDGFDPAQYESEVQERWGDTDACRQTDERTRNYTRADWAQLKEEGEKLTSAYLTLMDRGFLPEGVQAQQVAAHPRAYFQRWFYNASPDMMRSLALMWIQDERFTHNIDRARPGLAAYQSSAVTAWAGSQVGKSE</sequence>
<evidence type="ECO:0000256" key="2">
    <source>
        <dbReference type="ARBA" id="ARBA00023015"/>
    </source>
</evidence>
<organism evidence="6 7">
    <name type="scientific">Deinococcus malanensis</name>
    <dbReference type="NCBI Taxonomy" id="1706855"/>
    <lineage>
        <taxon>Bacteria</taxon>
        <taxon>Thermotogati</taxon>
        <taxon>Deinococcota</taxon>
        <taxon>Deinococci</taxon>
        <taxon>Deinococcales</taxon>
        <taxon>Deinococcaceae</taxon>
        <taxon>Deinococcus</taxon>
    </lineage>
</organism>
<dbReference type="InterPro" id="IPR000551">
    <property type="entry name" value="MerR-type_HTH_dom"/>
</dbReference>
<dbReference type="SMART" id="SM00422">
    <property type="entry name" value="HTH_MERR"/>
    <property type="match status" value="1"/>
</dbReference>
<evidence type="ECO:0000256" key="3">
    <source>
        <dbReference type="ARBA" id="ARBA00023125"/>
    </source>
</evidence>
<evidence type="ECO:0000313" key="7">
    <source>
        <dbReference type="Proteomes" id="UP000647587"/>
    </source>
</evidence>
<gene>
    <name evidence="6" type="ORF">GCM10008955_01830</name>
</gene>
<dbReference type="PRINTS" id="PR00040">
    <property type="entry name" value="HTHMERR"/>
</dbReference>
<dbReference type="EMBL" id="BMPP01000001">
    <property type="protein sequence ID" value="GGK12224.1"/>
    <property type="molecule type" value="Genomic_DNA"/>
</dbReference>
<keyword evidence="2" id="KW-0805">Transcription regulation</keyword>
<dbReference type="Gene3D" id="1.10.1660.10">
    <property type="match status" value="1"/>
</dbReference>
<dbReference type="Pfam" id="PF07739">
    <property type="entry name" value="TipAS"/>
    <property type="match status" value="1"/>
</dbReference>
<evidence type="ECO:0000259" key="5">
    <source>
        <dbReference type="PROSITE" id="PS50937"/>
    </source>
</evidence>
<dbReference type="PROSITE" id="PS00552">
    <property type="entry name" value="HTH_MERR_1"/>
    <property type="match status" value="1"/>
</dbReference>
<keyword evidence="4" id="KW-0804">Transcription</keyword>
<evidence type="ECO:0000313" key="6">
    <source>
        <dbReference type="EMBL" id="GGK12224.1"/>
    </source>
</evidence>
<proteinExistence type="predicted"/>
<reference evidence="7" key="1">
    <citation type="journal article" date="2019" name="Int. J. Syst. Evol. Microbiol.">
        <title>The Global Catalogue of Microorganisms (GCM) 10K type strain sequencing project: providing services to taxonomists for standard genome sequencing and annotation.</title>
        <authorList>
            <consortium name="The Broad Institute Genomics Platform"/>
            <consortium name="The Broad Institute Genome Sequencing Center for Infectious Disease"/>
            <person name="Wu L."/>
            <person name="Ma J."/>
        </authorList>
    </citation>
    <scope>NUCLEOTIDE SEQUENCE [LARGE SCALE GENOMIC DNA]</scope>
    <source>
        <strain evidence="7">JCM 30331</strain>
    </source>
</reference>
<dbReference type="InterPro" id="IPR012925">
    <property type="entry name" value="TipAS_dom"/>
</dbReference>
<dbReference type="Gene3D" id="1.10.490.50">
    <property type="entry name" value="Antibiotic binding domain of TipA-like multidrug resistance regulators"/>
    <property type="match status" value="1"/>
</dbReference>
<dbReference type="Proteomes" id="UP000647587">
    <property type="component" value="Unassembled WGS sequence"/>
</dbReference>
<protein>
    <recommendedName>
        <fullName evidence="5">HTH merR-type domain-containing protein</fullName>
    </recommendedName>
</protein>
<comment type="caution">
    <text evidence="6">The sequence shown here is derived from an EMBL/GenBank/DDBJ whole genome shotgun (WGS) entry which is preliminary data.</text>
</comment>
<dbReference type="InterPro" id="IPR009061">
    <property type="entry name" value="DNA-bd_dom_put_sf"/>
</dbReference>
<dbReference type="SUPFAM" id="SSF89082">
    <property type="entry name" value="Antibiotic binding domain of TipA-like multidrug resistance regulators"/>
    <property type="match status" value="1"/>
</dbReference>
<dbReference type="PROSITE" id="PS50937">
    <property type="entry name" value="HTH_MERR_2"/>
    <property type="match status" value="1"/>
</dbReference>
<dbReference type="InterPro" id="IPR036244">
    <property type="entry name" value="TipA-like_antibiotic-bd"/>
</dbReference>
<dbReference type="RefSeq" id="WP_189003649.1">
    <property type="nucleotide sequence ID" value="NZ_BMPP01000001.1"/>
</dbReference>
<dbReference type="CDD" id="cd01106">
    <property type="entry name" value="HTH_TipAL-Mta"/>
    <property type="match status" value="1"/>
</dbReference>